<gene>
    <name evidence="2" type="ORF">CC86DRAFT_412811</name>
</gene>
<dbReference type="Gene3D" id="3.90.180.10">
    <property type="entry name" value="Medium-chain alcohol dehydrogenases, catalytic domain"/>
    <property type="match status" value="1"/>
</dbReference>
<dbReference type="PANTHER" id="PTHR11695">
    <property type="entry name" value="ALCOHOL DEHYDROGENASE RELATED"/>
    <property type="match status" value="1"/>
</dbReference>
<proteinExistence type="predicted"/>
<accession>A0A6A6ZER3</accession>
<evidence type="ECO:0000313" key="2">
    <source>
        <dbReference type="EMBL" id="KAF2819500.1"/>
    </source>
</evidence>
<feature type="domain" description="Enoyl reductase (ER)" evidence="1">
    <location>
        <begin position="13"/>
        <end position="364"/>
    </location>
</feature>
<organism evidence="2 3">
    <name type="scientific">Ophiobolus disseminans</name>
    <dbReference type="NCBI Taxonomy" id="1469910"/>
    <lineage>
        <taxon>Eukaryota</taxon>
        <taxon>Fungi</taxon>
        <taxon>Dikarya</taxon>
        <taxon>Ascomycota</taxon>
        <taxon>Pezizomycotina</taxon>
        <taxon>Dothideomycetes</taxon>
        <taxon>Pleosporomycetidae</taxon>
        <taxon>Pleosporales</taxon>
        <taxon>Pleosporineae</taxon>
        <taxon>Phaeosphaeriaceae</taxon>
        <taxon>Ophiobolus</taxon>
    </lineage>
</organism>
<dbReference type="AlphaFoldDB" id="A0A6A6ZER3"/>
<protein>
    <submittedName>
        <fullName evidence="2">GroES-like protein</fullName>
    </submittedName>
</protein>
<dbReference type="GO" id="GO:0016491">
    <property type="term" value="F:oxidoreductase activity"/>
    <property type="evidence" value="ECO:0007669"/>
    <property type="project" value="InterPro"/>
</dbReference>
<dbReference type="OrthoDB" id="201656at2759"/>
<dbReference type="Gene3D" id="3.40.50.720">
    <property type="entry name" value="NAD(P)-binding Rossmann-like Domain"/>
    <property type="match status" value="1"/>
</dbReference>
<dbReference type="PANTHER" id="PTHR11695:SF294">
    <property type="entry name" value="RETICULON-4-INTERACTING PROTEIN 1, MITOCHONDRIAL"/>
    <property type="match status" value="1"/>
</dbReference>
<dbReference type="GO" id="GO:0005739">
    <property type="term" value="C:mitochondrion"/>
    <property type="evidence" value="ECO:0007669"/>
    <property type="project" value="TreeGrafter"/>
</dbReference>
<dbReference type="InterPro" id="IPR011032">
    <property type="entry name" value="GroES-like_sf"/>
</dbReference>
<evidence type="ECO:0000313" key="3">
    <source>
        <dbReference type="Proteomes" id="UP000799424"/>
    </source>
</evidence>
<sequence>METMKAWTHTSAGLPSNVLKQSSVPKPTITSKTQVLIKISHCALNPAGSIVMQLFPFIFRASPAVPEMDFSGTIVEAGSDVPGVRDLKLGTKVFGSIPLGQHVKSTCGALADYVAVDHTAIALKADHAIMSEVAGLGIAGATALELIKAANLTKGGSVLVNGAGGGIGHLVVQMCLEKIGASGKVVAICSKRSSDWIRSLAPMRDHEGDHTNIPSTHGSRLQIIDREEEPLIPSLVKSFSDTRFDAIIDAVGIQDIFMNSPAFLAEGKPYVTVGPKAYNYTYLSMLATIGTMAKNMCWPRTFGGTPRPYVQVAAASNLEALEELAGMVKIEKLKARAGIVVGWDDVPSAYTHLLSGHAGGKIIVEVDGTCNES</sequence>
<dbReference type="InterPro" id="IPR036291">
    <property type="entry name" value="NAD(P)-bd_dom_sf"/>
</dbReference>
<dbReference type="InterPro" id="IPR020843">
    <property type="entry name" value="ER"/>
</dbReference>
<dbReference type="Pfam" id="PF08240">
    <property type="entry name" value="ADH_N"/>
    <property type="match status" value="1"/>
</dbReference>
<dbReference type="InterPro" id="IPR013154">
    <property type="entry name" value="ADH-like_N"/>
</dbReference>
<dbReference type="SUPFAM" id="SSF50129">
    <property type="entry name" value="GroES-like"/>
    <property type="match status" value="1"/>
</dbReference>
<name>A0A6A6ZER3_9PLEO</name>
<dbReference type="CDD" id="cd08267">
    <property type="entry name" value="MDR1"/>
    <property type="match status" value="1"/>
</dbReference>
<dbReference type="EMBL" id="MU006244">
    <property type="protein sequence ID" value="KAF2819500.1"/>
    <property type="molecule type" value="Genomic_DNA"/>
</dbReference>
<dbReference type="InterPro" id="IPR050700">
    <property type="entry name" value="YIM1/Zinc_Alcohol_DH_Fams"/>
</dbReference>
<reference evidence="2" key="1">
    <citation type="journal article" date="2020" name="Stud. Mycol.">
        <title>101 Dothideomycetes genomes: a test case for predicting lifestyles and emergence of pathogens.</title>
        <authorList>
            <person name="Haridas S."/>
            <person name="Albert R."/>
            <person name="Binder M."/>
            <person name="Bloem J."/>
            <person name="Labutti K."/>
            <person name="Salamov A."/>
            <person name="Andreopoulos B."/>
            <person name="Baker S."/>
            <person name="Barry K."/>
            <person name="Bills G."/>
            <person name="Bluhm B."/>
            <person name="Cannon C."/>
            <person name="Castanera R."/>
            <person name="Culley D."/>
            <person name="Daum C."/>
            <person name="Ezra D."/>
            <person name="Gonzalez J."/>
            <person name="Henrissat B."/>
            <person name="Kuo A."/>
            <person name="Liang C."/>
            <person name="Lipzen A."/>
            <person name="Lutzoni F."/>
            <person name="Magnuson J."/>
            <person name="Mondo S."/>
            <person name="Nolan M."/>
            <person name="Ohm R."/>
            <person name="Pangilinan J."/>
            <person name="Park H.-J."/>
            <person name="Ramirez L."/>
            <person name="Alfaro M."/>
            <person name="Sun H."/>
            <person name="Tritt A."/>
            <person name="Yoshinaga Y."/>
            <person name="Zwiers L.-H."/>
            <person name="Turgeon B."/>
            <person name="Goodwin S."/>
            <person name="Spatafora J."/>
            <person name="Crous P."/>
            <person name="Grigoriev I."/>
        </authorList>
    </citation>
    <scope>NUCLEOTIDE SEQUENCE</scope>
    <source>
        <strain evidence="2">CBS 113818</strain>
    </source>
</reference>
<keyword evidence="3" id="KW-1185">Reference proteome</keyword>
<dbReference type="SUPFAM" id="SSF51735">
    <property type="entry name" value="NAD(P)-binding Rossmann-fold domains"/>
    <property type="match status" value="1"/>
</dbReference>
<dbReference type="SMART" id="SM00829">
    <property type="entry name" value="PKS_ER"/>
    <property type="match status" value="1"/>
</dbReference>
<evidence type="ECO:0000259" key="1">
    <source>
        <dbReference type="SMART" id="SM00829"/>
    </source>
</evidence>
<dbReference type="Pfam" id="PF13602">
    <property type="entry name" value="ADH_zinc_N_2"/>
    <property type="match status" value="1"/>
</dbReference>
<dbReference type="Proteomes" id="UP000799424">
    <property type="component" value="Unassembled WGS sequence"/>
</dbReference>